<feature type="compositionally biased region" description="Basic and acidic residues" evidence="4">
    <location>
        <begin position="140"/>
        <end position="154"/>
    </location>
</feature>
<name>A0A0K8NW79_PISS1</name>
<dbReference type="SUPFAM" id="SSF46955">
    <property type="entry name" value="Putative DNA-binding domain"/>
    <property type="match status" value="1"/>
</dbReference>
<dbReference type="PRINTS" id="PR00040">
    <property type="entry name" value="HTHMERR"/>
</dbReference>
<dbReference type="InterPro" id="IPR000551">
    <property type="entry name" value="MerR-type_HTH_dom"/>
</dbReference>
<dbReference type="EMBL" id="BBYR01000006">
    <property type="protein sequence ID" value="GAP34175.1"/>
    <property type="molecule type" value="Genomic_DNA"/>
</dbReference>
<gene>
    <name evidence="6" type="ORF">ISF6_3954</name>
</gene>
<keyword evidence="2" id="KW-0238">DNA-binding</keyword>
<dbReference type="Pfam" id="PF13411">
    <property type="entry name" value="MerR_1"/>
    <property type="match status" value="1"/>
</dbReference>
<reference evidence="7" key="1">
    <citation type="submission" date="2015-07" db="EMBL/GenBank/DDBJ databases">
        <title>Discovery of a poly(ethylene terephthalate assimilation.</title>
        <authorList>
            <person name="Yoshida S."/>
            <person name="Hiraga K."/>
            <person name="Takehana T."/>
            <person name="Taniguchi I."/>
            <person name="Yamaji H."/>
            <person name="Maeda Y."/>
            <person name="Toyohara K."/>
            <person name="Miyamoto K."/>
            <person name="Kimura Y."/>
            <person name="Oda K."/>
        </authorList>
    </citation>
    <scope>NUCLEOTIDE SEQUENCE [LARGE SCALE GENOMIC DNA]</scope>
    <source>
        <strain evidence="7">NBRC 110686 / TISTR 2288 / 201-F6</strain>
    </source>
</reference>
<dbReference type="AlphaFoldDB" id="A0A0K8NW79"/>
<feature type="region of interest" description="Disordered" evidence="4">
    <location>
        <begin position="135"/>
        <end position="154"/>
    </location>
</feature>
<comment type="caution">
    <text evidence="6">The sequence shown here is derived from an EMBL/GenBank/DDBJ whole genome shotgun (WGS) entry which is preliminary data.</text>
</comment>
<keyword evidence="3" id="KW-0804">Transcription</keyword>
<evidence type="ECO:0000313" key="6">
    <source>
        <dbReference type="EMBL" id="GAP34175.1"/>
    </source>
</evidence>
<evidence type="ECO:0000256" key="2">
    <source>
        <dbReference type="ARBA" id="ARBA00023125"/>
    </source>
</evidence>
<dbReference type="OrthoDB" id="9808480at2"/>
<dbReference type="Proteomes" id="UP000037660">
    <property type="component" value="Unassembled WGS sequence"/>
</dbReference>
<evidence type="ECO:0000256" key="3">
    <source>
        <dbReference type="ARBA" id="ARBA00023163"/>
    </source>
</evidence>
<proteinExistence type="predicted"/>
<evidence type="ECO:0000313" key="7">
    <source>
        <dbReference type="Proteomes" id="UP000037660"/>
    </source>
</evidence>
<dbReference type="SMART" id="SM00422">
    <property type="entry name" value="HTH_MERR"/>
    <property type="match status" value="1"/>
</dbReference>
<reference evidence="6 7" key="2">
    <citation type="journal article" date="2016" name="Science">
        <title>A bacterium that degrades and assimilates poly(ethylene terephthalate).</title>
        <authorList>
            <person name="Yoshida S."/>
            <person name="Hiraga K."/>
            <person name="Takehana T."/>
            <person name="Taniguchi I."/>
            <person name="Yamaji H."/>
            <person name="Maeda Y."/>
            <person name="Toyohara K."/>
            <person name="Miyamoto K."/>
            <person name="Kimura Y."/>
            <person name="Oda K."/>
        </authorList>
    </citation>
    <scope>NUCLEOTIDE SEQUENCE [LARGE SCALE GENOMIC DNA]</scope>
    <source>
        <strain evidence="7">NBRC 110686 / TISTR 2288 / 201-F6</strain>
    </source>
</reference>
<dbReference type="PANTHER" id="PTHR30204:SF94">
    <property type="entry name" value="HEAVY METAL-DEPENDENT TRANSCRIPTIONAL REGULATOR HI_0293-RELATED"/>
    <property type="match status" value="1"/>
</dbReference>
<keyword evidence="1" id="KW-0805">Transcription regulation</keyword>
<dbReference type="InterPro" id="IPR009061">
    <property type="entry name" value="DNA-bd_dom_put_sf"/>
</dbReference>
<dbReference type="RefSeq" id="WP_054018309.1">
    <property type="nucleotide sequence ID" value="NZ_BBYR01000006.1"/>
</dbReference>
<accession>A0A0K8NW79</accession>
<dbReference type="GO" id="GO:0003700">
    <property type="term" value="F:DNA-binding transcription factor activity"/>
    <property type="evidence" value="ECO:0007669"/>
    <property type="project" value="InterPro"/>
</dbReference>
<dbReference type="InterPro" id="IPR047057">
    <property type="entry name" value="MerR_fam"/>
</dbReference>
<keyword evidence="7" id="KW-1185">Reference proteome</keyword>
<dbReference type="PROSITE" id="PS50937">
    <property type="entry name" value="HTH_MERR_2"/>
    <property type="match status" value="1"/>
</dbReference>
<organism evidence="6 7">
    <name type="scientific">Piscinibacter sakaiensis</name>
    <name type="common">Ideonella sakaiensis</name>
    <dbReference type="NCBI Taxonomy" id="1547922"/>
    <lineage>
        <taxon>Bacteria</taxon>
        <taxon>Pseudomonadati</taxon>
        <taxon>Pseudomonadota</taxon>
        <taxon>Betaproteobacteria</taxon>
        <taxon>Burkholderiales</taxon>
        <taxon>Sphaerotilaceae</taxon>
        <taxon>Piscinibacter</taxon>
    </lineage>
</organism>
<dbReference type="GO" id="GO:0003677">
    <property type="term" value="F:DNA binding"/>
    <property type="evidence" value="ECO:0007669"/>
    <property type="project" value="UniProtKB-KW"/>
</dbReference>
<evidence type="ECO:0000256" key="1">
    <source>
        <dbReference type="ARBA" id="ARBA00023015"/>
    </source>
</evidence>
<dbReference type="PANTHER" id="PTHR30204">
    <property type="entry name" value="REDOX-CYCLING DRUG-SENSING TRANSCRIPTIONAL ACTIVATOR SOXR"/>
    <property type="match status" value="1"/>
</dbReference>
<evidence type="ECO:0000256" key="4">
    <source>
        <dbReference type="SAM" id="MobiDB-lite"/>
    </source>
</evidence>
<dbReference type="STRING" id="1547922.ISF6_3954"/>
<dbReference type="Gene3D" id="1.10.1660.10">
    <property type="match status" value="1"/>
</dbReference>
<sequence length="154" mass="17149">MRLIECARQAGVTTDTLRHYLRVGLVEADGRTENGYRTFSERGVARVRFIRGALALGFTLRDAGELVEMGQRGELPCPRARTLLDQRLAEQGRQLDAALRLHRRMQRAVADWKRRPDGVPDGHSVCGLIEGFAQDPASAARRDRGASARRRGEG</sequence>
<feature type="domain" description="HTH merR-type" evidence="5">
    <location>
        <begin position="1"/>
        <end position="69"/>
    </location>
</feature>
<protein>
    <submittedName>
        <fullName evidence="6">Mercuric resistance operon regulatory protein</fullName>
    </submittedName>
</protein>
<evidence type="ECO:0000259" key="5">
    <source>
        <dbReference type="PROSITE" id="PS50937"/>
    </source>
</evidence>